<evidence type="ECO:0000313" key="2">
    <source>
        <dbReference type="EMBL" id="KAJ0980866.1"/>
    </source>
</evidence>
<dbReference type="AlphaFoldDB" id="A0A9D5HLN8"/>
<evidence type="ECO:0000259" key="1">
    <source>
        <dbReference type="Pfam" id="PF07859"/>
    </source>
</evidence>
<reference evidence="2" key="1">
    <citation type="submission" date="2021-03" db="EMBL/GenBank/DDBJ databases">
        <authorList>
            <person name="Li Z."/>
            <person name="Yang C."/>
        </authorList>
    </citation>
    <scope>NUCLEOTIDE SEQUENCE</scope>
    <source>
        <strain evidence="2">Dzin_1.0</strain>
        <tissue evidence="2">Leaf</tissue>
    </source>
</reference>
<gene>
    <name evidence="2" type="ORF">J5N97_009121</name>
</gene>
<dbReference type="SUPFAM" id="SSF53474">
    <property type="entry name" value="alpha/beta-Hydrolases"/>
    <property type="match status" value="1"/>
</dbReference>
<dbReference type="PANTHER" id="PTHR23024">
    <property type="entry name" value="ARYLACETAMIDE DEACETYLASE"/>
    <property type="match status" value="1"/>
</dbReference>
<reference evidence="2" key="2">
    <citation type="journal article" date="2022" name="Hortic Res">
        <title>The genome of Dioscorea zingiberensis sheds light on the biosynthesis, origin and evolution of the medicinally important diosgenin saponins.</title>
        <authorList>
            <person name="Li Y."/>
            <person name="Tan C."/>
            <person name="Li Z."/>
            <person name="Guo J."/>
            <person name="Li S."/>
            <person name="Chen X."/>
            <person name="Wang C."/>
            <person name="Dai X."/>
            <person name="Yang H."/>
            <person name="Song W."/>
            <person name="Hou L."/>
            <person name="Xu J."/>
            <person name="Tong Z."/>
            <person name="Xu A."/>
            <person name="Yuan X."/>
            <person name="Wang W."/>
            <person name="Yang Q."/>
            <person name="Chen L."/>
            <person name="Sun Z."/>
            <person name="Wang K."/>
            <person name="Pan B."/>
            <person name="Chen J."/>
            <person name="Bao Y."/>
            <person name="Liu F."/>
            <person name="Qi X."/>
            <person name="Gang D.R."/>
            <person name="Wen J."/>
            <person name="Li J."/>
        </authorList>
    </citation>
    <scope>NUCLEOTIDE SEQUENCE</scope>
    <source>
        <strain evidence="2">Dzin_1.0</strain>
    </source>
</reference>
<evidence type="ECO:0000313" key="3">
    <source>
        <dbReference type="Proteomes" id="UP001085076"/>
    </source>
</evidence>
<sequence length="345" mass="38493">MNPNSPEKKKKVVVEEVTNWLRLYDDGSVDRTWTGPAKDLPLFTPIPPYTTPVNNITVHDLQNTFPPFRLYLPELSDLDNSGNLPVFLHFHGGGFCISQPSWPIYHHFYSRLCRQTPAIIISPYLPLAPENRLPAAIDAAYSSLLWLRDVINSPEKGPVEYIRAVADFSRVFLIGDSSGGNLVHEVASRAGREADLDPIRITGAVMLHPGFVRASRSRSELENQSDSVLLTLEMVDKLLALALPVGSTKDHRYTCPMGIGEEEIRALRLPPLFVGVAEGDLMRDTNLEYCEAMKRGGKEVVVHVSRGVGHAFYMNCFAVESDPITRTRTDELVLAIKDFVDHHHG</sequence>
<dbReference type="PANTHER" id="PTHR23024:SF135">
    <property type="entry name" value="CELL DEATH ASSOCIATED PROTEIN"/>
    <property type="match status" value="1"/>
</dbReference>
<dbReference type="InterPro" id="IPR029058">
    <property type="entry name" value="AB_hydrolase_fold"/>
</dbReference>
<feature type="domain" description="Alpha/beta hydrolase fold-3" evidence="1">
    <location>
        <begin position="88"/>
        <end position="313"/>
    </location>
</feature>
<dbReference type="Proteomes" id="UP001085076">
    <property type="component" value="Miscellaneous, Linkage group lg02"/>
</dbReference>
<accession>A0A9D5HLN8</accession>
<dbReference type="Pfam" id="PF07859">
    <property type="entry name" value="Abhydrolase_3"/>
    <property type="match status" value="1"/>
</dbReference>
<dbReference type="GO" id="GO:0016787">
    <property type="term" value="F:hydrolase activity"/>
    <property type="evidence" value="ECO:0007669"/>
    <property type="project" value="InterPro"/>
</dbReference>
<dbReference type="InterPro" id="IPR013094">
    <property type="entry name" value="AB_hydrolase_3"/>
</dbReference>
<name>A0A9D5HLN8_9LILI</name>
<dbReference type="InterPro" id="IPR050466">
    <property type="entry name" value="Carboxylest/Gibb_receptor"/>
</dbReference>
<proteinExistence type="predicted"/>
<organism evidence="2 3">
    <name type="scientific">Dioscorea zingiberensis</name>
    <dbReference type="NCBI Taxonomy" id="325984"/>
    <lineage>
        <taxon>Eukaryota</taxon>
        <taxon>Viridiplantae</taxon>
        <taxon>Streptophyta</taxon>
        <taxon>Embryophyta</taxon>
        <taxon>Tracheophyta</taxon>
        <taxon>Spermatophyta</taxon>
        <taxon>Magnoliopsida</taxon>
        <taxon>Liliopsida</taxon>
        <taxon>Dioscoreales</taxon>
        <taxon>Dioscoreaceae</taxon>
        <taxon>Dioscorea</taxon>
    </lineage>
</organism>
<dbReference type="OrthoDB" id="591452at2759"/>
<keyword evidence="3" id="KW-1185">Reference proteome</keyword>
<protein>
    <recommendedName>
        <fullName evidence="1">Alpha/beta hydrolase fold-3 domain-containing protein</fullName>
    </recommendedName>
</protein>
<dbReference type="Gene3D" id="3.40.50.1820">
    <property type="entry name" value="alpha/beta hydrolase"/>
    <property type="match status" value="1"/>
</dbReference>
<comment type="caution">
    <text evidence="2">The sequence shown here is derived from an EMBL/GenBank/DDBJ whole genome shotgun (WGS) entry which is preliminary data.</text>
</comment>
<dbReference type="EMBL" id="JAGGNH010000002">
    <property type="protein sequence ID" value="KAJ0980866.1"/>
    <property type="molecule type" value="Genomic_DNA"/>
</dbReference>